<reference evidence="2" key="1">
    <citation type="submission" date="2019-05" db="EMBL/GenBank/DDBJ databases">
        <title>Candidatus Nanohalobium constans, a novel model system to study the DPANN nano-sized archaea: genomic and physiological characterization of a nanoarchaeon co-cultured with its chitinotrophic host.</title>
        <authorList>
            <person name="La Cono V."/>
            <person name="Arcadi E."/>
            <person name="Crisafi F."/>
            <person name="Denaro R."/>
            <person name="La Spada G."/>
            <person name="Messina E."/>
            <person name="Smedile F."/>
            <person name="Toshchakov S.V."/>
            <person name="Shevchenko M.A."/>
            <person name="Golyshin P.N."/>
            <person name="Golyshina O.V."/>
            <person name="Ferrer M."/>
            <person name="Rohde M."/>
            <person name="Mushegian A."/>
            <person name="Sorokin D.Y."/>
            <person name="Giuliano L."/>
            <person name="Yakimov M.M."/>
        </authorList>
    </citation>
    <scope>NUCLEOTIDE SEQUENCE [LARGE SCALE GENOMIC DNA]</scope>
    <source>
        <strain evidence="2">LC1Nh</strain>
    </source>
</reference>
<sequence length="279" mass="30634">MKTTKVNVNRKILYILISLVLLTTLSQAQLEFRTESPIDSYSNFDMNNNAITNLSNPQNPQDAVNQRFAYRNFIDQDGDTLLGDLYLNGNDIYGVGRMELENGTNITGNLEINGTTTLEDDINLQGNNINLQNGYLSNDGDNEGIKIDDSGNINVPSGNIVLNKTTSQYISLRNGKPEIRFTDTNSFTDSNDYGILRGQNNDLRLKWYDSNSGISNILVAHSSGDVEIPSGDLDMNNNNIHNLNSLDGGGDTIKTDDGIDLNGNKVTSSNGEVCMGQYC</sequence>
<evidence type="ECO:0000313" key="1">
    <source>
        <dbReference type="EMBL" id="QGA80161.1"/>
    </source>
</evidence>
<dbReference type="EMBL" id="CP040089">
    <property type="protein sequence ID" value="QGA80161.1"/>
    <property type="molecule type" value="Genomic_DNA"/>
</dbReference>
<keyword evidence="2" id="KW-1185">Reference proteome</keyword>
<name>A0A5Q0UFL3_9ARCH</name>
<protein>
    <submittedName>
        <fullName evidence="1">Uncharacterized protein</fullName>
    </submittedName>
</protein>
<proteinExistence type="predicted"/>
<dbReference type="Proteomes" id="UP000377803">
    <property type="component" value="Chromosome"/>
</dbReference>
<evidence type="ECO:0000313" key="2">
    <source>
        <dbReference type="Proteomes" id="UP000377803"/>
    </source>
</evidence>
<dbReference type="AlphaFoldDB" id="A0A5Q0UFL3"/>
<organism evidence="1 2">
    <name type="scientific">Candidatus Nanohalobium constans</name>
    <dbReference type="NCBI Taxonomy" id="2565781"/>
    <lineage>
        <taxon>Archaea</taxon>
        <taxon>Candidatus Nanohalarchaeota</taxon>
        <taxon>Candidatus Nanohalobia</taxon>
        <taxon>Candidatus Nanohalobiales</taxon>
        <taxon>Candidatus Nanohalobiaceae</taxon>
        <taxon>Candidatus Nanohalobium</taxon>
    </lineage>
</organism>
<dbReference type="KEGG" id="ncon:LC1Nh_0258"/>
<gene>
    <name evidence="1" type="ORF">LC1Nh_0258</name>
</gene>
<accession>A0A5Q0UFL3</accession>